<evidence type="ECO:0000313" key="1">
    <source>
        <dbReference type="EMBL" id="KAK7360722.1"/>
    </source>
</evidence>
<dbReference type="AlphaFoldDB" id="A0AAN9R668"/>
<sequence>MFGNHILKELAPTQGLYMNVLDPSNCLIDAKDVESSGLHSHLVQAMKESFRIGTTCNGCNLSAHKHRRKAPLNMRSDAFLGYVSGGGSGRREDLHHRFECIYGWRVHVVMANGCVVVPVGLKLIAAQRHTVPMVALVGSPGVVSQNLKLKVVKWEVVEAFLAREILLFKKHDFFPACKICQVAFVRFVTYITLLRIRICPTSKVYRELSLSALLLGWPMSLIVHGRCLLRSRKISSSLAKESRGWRKLLRSHAEHMQVMKPQSLSIDGCYLVDLASSHMLVSKIKLCVLCIGCLVLSANDLLLALTSQVMPLALFEPEEEYQKEKERSLTGTSGEKRHSIAIGSWQKWRLKLL</sequence>
<keyword evidence="2" id="KW-1185">Reference proteome</keyword>
<protein>
    <submittedName>
        <fullName evidence="1">Uncharacterized protein</fullName>
    </submittedName>
</protein>
<evidence type="ECO:0000313" key="2">
    <source>
        <dbReference type="Proteomes" id="UP001367508"/>
    </source>
</evidence>
<organism evidence="1 2">
    <name type="scientific">Canavalia gladiata</name>
    <name type="common">Sword bean</name>
    <name type="synonym">Dolichos gladiatus</name>
    <dbReference type="NCBI Taxonomy" id="3824"/>
    <lineage>
        <taxon>Eukaryota</taxon>
        <taxon>Viridiplantae</taxon>
        <taxon>Streptophyta</taxon>
        <taxon>Embryophyta</taxon>
        <taxon>Tracheophyta</taxon>
        <taxon>Spermatophyta</taxon>
        <taxon>Magnoliopsida</taxon>
        <taxon>eudicotyledons</taxon>
        <taxon>Gunneridae</taxon>
        <taxon>Pentapetalae</taxon>
        <taxon>rosids</taxon>
        <taxon>fabids</taxon>
        <taxon>Fabales</taxon>
        <taxon>Fabaceae</taxon>
        <taxon>Papilionoideae</taxon>
        <taxon>50 kb inversion clade</taxon>
        <taxon>NPAAA clade</taxon>
        <taxon>indigoferoid/millettioid clade</taxon>
        <taxon>Phaseoleae</taxon>
        <taxon>Canavalia</taxon>
    </lineage>
</organism>
<dbReference type="Proteomes" id="UP001367508">
    <property type="component" value="Unassembled WGS sequence"/>
</dbReference>
<accession>A0AAN9R668</accession>
<gene>
    <name evidence="1" type="ORF">VNO77_02731</name>
</gene>
<name>A0AAN9R668_CANGL</name>
<reference evidence="1 2" key="1">
    <citation type="submission" date="2024-01" db="EMBL/GenBank/DDBJ databases">
        <title>The genomes of 5 underutilized Papilionoideae crops provide insights into root nodulation and disease resistanc.</title>
        <authorList>
            <person name="Jiang F."/>
        </authorList>
    </citation>
    <scope>NUCLEOTIDE SEQUENCE [LARGE SCALE GENOMIC DNA]</scope>
    <source>
        <strain evidence="1">LVBAO_FW01</strain>
        <tissue evidence="1">Leaves</tissue>
    </source>
</reference>
<proteinExistence type="predicted"/>
<comment type="caution">
    <text evidence="1">The sequence shown here is derived from an EMBL/GenBank/DDBJ whole genome shotgun (WGS) entry which is preliminary data.</text>
</comment>
<dbReference type="EMBL" id="JAYMYQ010000001">
    <property type="protein sequence ID" value="KAK7360722.1"/>
    <property type="molecule type" value="Genomic_DNA"/>
</dbReference>